<dbReference type="Pfam" id="PF22725">
    <property type="entry name" value="GFO_IDH_MocA_C3"/>
    <property type="match status" value="1"/>
</dbReference>
<dbReference type="GO" id="GO:0016491">
    <property type="term" value="F:oxidoreductase activity"/>
    <property type="evidence" value="ECO:0007669"/>
    <property type="project" value="UniProtKB-KW"/>
</dbReference>
<dbReference type="InterPro" id="IPR050463">
    <property type="entry name" value="Gfo/Idh/MocA_oxidrdct_glycsds"/>
</dbReference>
<feature type="non-terminal residue" evidence="4">
    <location>
        <position position="1"/>
    </location>
</feature>
<protein>
    <recommendedName>
        <fullName evidence="5">Gfo/Idh/MocA family oxidoreductase</fullName>
    </recommendedName>
</protein>
<dbReference type="EMBL" id="UINC01065613">
    <property type="protein sequence ID" value="SVB95464.1"/>
    <property type="molecule type" value="Genomic_DNA"/>
</dbReference>
<dbReference type="AlphaFoldDB" id="A0A382I6W9"/>
<evidence type="ECO:0000259" key="3">
    <source>
        <dbReference type="Pfam" id="PF22725"/>
    </source>
</evidence>
<evidence type="ECO:0000256" key="1">
    <source>
        <dbReference type="ARBA" id="ARBA00023002"/>
    </source>
</evidence>
<sequence>ASLAAQIREHFGTEAAVVGTTDGLGTAGGIQAVDICTDPRHHHTMAVASFEQGWDVMVEKPMGLTARACRIINEATASHGRILAVAENYRRDPVNRLAKTLIDDGIIGAPRFMIHNTTGGSNQMLISVWRHQKNASGLLLDVGVHFSDIMEYFLGDITTVFAQTRLHEKTRINAMAGQDPNAVGRKSPAGVYERWQKDMPGEFEATAEDAAYATLLFASGASAQYLEEHATHGRSFWHRAIYGSQASLDLPNDRSGGSITLTWSDGATVNDEAILDLVPDFNLDKATAALFGGSRLWRYEYPFVETDRKLIAIEYADFADAVEDGRPPEVDGRMGARSVAVSYAILESGVVNQAVQVDDVLEDRVHEYQEEINQSLGI</sequence>
<dbReference type="InterPro" id="IPR055170">
    <property type="entry name" value="GFO_IDH_MocA-like_dom"/>
</dbReference>
<dbReference type="SUPFAM" id="SSF51735">
    <property type="entry name" value="NAD(P)-binding Rossmann-fold domains"/>
    <property type="match status" value="1"/>
</dbReference>
<name>A0A382I6W9_9ZZZZ</name>
<organism evidence="4">
    <name type="scientific">marine metagenome</name>
    <dbReference type="NCBI Taxonomy" id="408172"/>
    <lineage>
        <taxon>unclassified sequences</taxon>
        <taxon>metagenomes</taxon>
        <taxon>ecological metagenomes</taxon>
    </lineage>
</organism>
<accession>A0A382I6W9</accession>
<feature type="domain" description="GFO/IDH/MocA-like oxidoreductase" evidence="3">
    <location>
        <begin position="96"/>
        <end position="248"/>
    </location>
</feature>
<evidence type="ECO:0008006" key="5">
    <source>
        <dbReference type="Google" id="ProtNLM"/>
    </source>
</evidence>
<dbReference type="Pfam" id="PF01408">
    <property type="entry name" value="GFO_IDH_MocA"/>
    <property type="match status" value="1"/>
</dbReference>
<evidence type="ECO:0000313" key="4">
    <source>
        <dbReference type="EMBL" id="SVB95464.1"/>
    </source>
</evidence>
<dbReference type="PANTHER" id="PTHR43818:SF11">
    <property type="entry name" value="BCDNA.GH03377"/>
    <property type="match status" value="1"/>
</dbReference>
<dbReference type="InterPro" id="IPR036291">
    <property type="entry name" value="NAD(P)-bd_dom_sf"/>
</dbReference>
<dbReference type="SUPFAM" id="SSF55347">
    <property type="entry name" value="Glyceraldehyde-3-phosphate dehydrogenase-like, C-terminal domain"/>
    <property type="match status" value="1"/>
</dbReference>
<dbReference type="Gene3D" id="3.30.360.10">
    <property type="entry name" value="Dihydrodipicolinate Reductase, domain 2"/>
    <property type="match status" value="1"/>
</dbReference>
<dbReference type="GO" id="GO:0000166">
    <property type="term" value="F:nucleotide binding"/>
    <property type="evidence" value="ECO:0007669"/>
    <property type="project" value="InterPro"/>
</dbReference>
<proteinExistence type="predicted"/>
<reference evidence="4" key="1">
    <citation type="submission" date="2018-05" db="EMBL/GenBank/DDBJ databases">
        <authorList>
            <person name="Lanie J.A."/>
            <person name="Ng W.-L."/>
            <person name="Kazmierczak K.M."/>
            <person name="Andrzejewski T.M."/>
            <person name="Davidsen T.M."/>
            <person name="Wayne K.J."/>
            <person name="Tettelin H."/>
            <person name="Glass J.I."/>
            <person name="Rusch D."/>
            <person name="Podicherti R."/>
            <person name="Tsui H.-C.T."/>
            <person name="Winkler M.E."/>
        </authorList>
    </citation>
    <scope>NUCLEOTIDE SEQUENCE</scope>
</reference>
<dbReference type="PANTHER" id="PTHR43818">
    <property type="entry name" value="BCDNA.GH03377"/>
    <property type="match status" value="1"/>
</dbReference>
<dbReference type="Gene3D" id="3.40.50.720">
    <property type="entry name" value="NAD(P)-binding Rossmann-like Domain"/>
    <property type="match status" value="1"/>
</dbReference>
<dbReference type="InterPro" id="IPR000683">
    <property type="entry name" value="Gfo/Idh/MocA-like_OxRdtase_N"/>
</dbReference>
<feature type="domain" description="Gfo/Idh/MocA-like oxidoreductase N-terminal" evidence="2">
    <location>
        <begin position="5"/>
        <end position="86"/>
    </location>
</feature>
<gene>
    <name evidence="4" type="ORF">METZ01_LOCUS248318</name>
</gene>
<evidence type="ECO:0000259" key="2">
    <source>
        <dbReference type="Pfam" id="PF01408"/>
    </source>
</evidence>
<keyword evidence="1" id="KW-0560">Oxidoreductase</keyword>